<dbReference type="AlphaFoldDB" id="A0AA36HRG0"/>
<evidence type="ECO:0000256" key="2">
    <source>
        <dbReference type="ARBA" id="ARBA00022692"/>
    </source>
</evidence>
<dbReference type="GO" id="GO:0086010">
    <property type="term" value="P:membrane depolarization during action potential"/>
    <property type="evidence" value="ECO:0007669"/>
    <property type="project" value="TreeGrafter"/>
</dbReference>
<gene>
    <name evidence="9" type="ORF">EVOR1521_LOCUS3608</name>
</gene>
<dbReference type="Gene3D" id="1.20.120.350">
    <property type="entry name" value="Voltage-gated potassium channels. Chain C"/>
    <property type="match status" value="1"/>
</dbReference>
<dbReference type="SMART" id="SM00054">
    <property type="entry name" value="EFh"/>
    <property type="match status" value="2"/>
</dbReference>
<dbReference type="InterPro" id="IPR027359">
    <property type="entry name" value="Volt_channel_dom_sf"/>
</dbReference>
<dbReference type="InterPro" id="IPR002048">
    <property type="entry name" value="EF_hand_dom"/>
</dbReference>
<dbReference type="SUPFAM" id="SSF81324">
    <property type="entry name" value="Voltage-gated potassium channels"/>
    <property type="match status" value="1"/>
</dbReference>
<feature type="transmembrane region" description="Helical" evidence="7">
    <location>
        <begin position="259"/>
        <end position="281"/>
    </location>
</feature>
<reference evidence="9" key="1">
    <citation type="submission" date="2023-08" db="EMBL/GenBank/DDBJ databases">
        <authorList>
            <person name="Chen Y."/>
            <person name="Shah S."/>
            <person name="Dougan E. K."/>
            <person name="Thang M."/>
            <person name="Chan C."/>
        </authorList>
    </citation>
    <scope>NUCLEOTIDE SEQUENCE</scope>
</reference>
<keyword evidence="10" id="KW-1185">Reference proteome</keyword>
<evidence type="ECO:0000256" key="7">
    <source>
        <dbReference type="SAM" id="Phobius"/>
    </source>
</evidence>
<feature type="transmembrane region" description="Helical" evidence="7">
    <location>
        <begin position="301"/>
        <end position="320"/>
    </location>
</feature>
<dbReference type="CDD" id="cd00051">
    <property type="entry name" value="EFh"/>
    <property type="match status" value="1"/>
</dbReference>
<comment type="caution">
    <text evidence="9">The sequence shown here is derived from an EMBL/GenBank/DDBJ whole genome shotgun (WGS) entry which is preliminary data.</text>
</comment>
<evidence type="ECO:0000256" key="6">
    <source>
        <dbReference type="SAM" id="MobiDB-lite"/>
    </source>
</evidence>
<feature type="transmembrane region" description="Helical" evidence="7">
    <location>
        <begin position="116"/>
        <end position="135"/>
    </location>
</feature>
<accession>A0AA36HRG0</accession>
<dbReference type="InterPro" id="IPR005821">
    <property type="entry name" value="Ion_trans_dom"/>
</dbReference>
<proteinExistence type="predicted"/>
<comment type="subcellular location">
    <subcellularLocation>
        <location evidence="1">Membrane</location>
        <topology evidence="1">Multi-pass membrane protein</topology>
    </subcellularLocation>
</comment>
<organism evidence="9 10">
    <name type="scientific">Effrenium voratum</name>
    <dbReference type="NCBI Taxonomy" id="2562239"/>
    <lineage>
        <taxon>Eukaryota</taxon>
        <taxon>Sar</taxon>
        <taxon>Alveolata</taxon>
        <taxon>Dinophyceae</taxon>
        <taxon>Suessiales</taxon>
        <taxon>Symbiodiniaceae</taxon>
        <taxon>Effrenium</taxon>
    </lineage>
</organism>
<dbReference type="PROSITE" id="PS00018">
    <property type="entry name" value="EF_HAND_1"/>
    <property type="match status" value="1"/>
</dbReference>
<feature type="compositionally biased region" description="Low complexity" evidence="6">
    <location>
        <begin position="42"/>
        <end position="51"/>
    </location>
</feature>
<dbReference type="InterPro" id="IPR011992">
    <property type="entry name" value="EF-hand-dom_pair"/>
</dbReference>
<evidence type="ECO:0000256" key="3">
    <source>
        <dbReference type="ARBA" id="ARBA00022837"/>
    </source>
</evidence>
<feature type="region of interest" description="Disordered" evidence="6">
    <location>
        <begin position="32"/>
        <end position="65"/>
    </location>
</feature>
<dbReference type="Pfam" id="PF13499">
    <property type="entry name" value="EF-hand_7"/>
    <property type="match status" value="1"/>
</dbReference>
<dbReference type="Gene3D" id="1.10.238.10">
    <property type="entry name" value="EF-hand"/>
    <property type="match status" value="1"/>
</dbReference>
<dbReference type="PANTHER" id="PTHR10037">
    <property type="entry name" value="VOLTAGE-GATED CATION CHANNEL CALCIUM AND SODIUM"/>
    <property type="match status" value="1"/>
</dbReference>
<sequence length="510" mass="58061">MASAELDGESFYDLLRKLEEVHFREVAELQGQLKSAPERPALGPKLENPLPLELPPDHEAPVRPRVPRGDVLEVSADTSREFQRLSMLSPPKQQQQKPKTFWACFEFWVRSERFDIFIAFLVFANFITMAAEVQYEGMDVGYSLGHRFMTIPSSEYWPGAPAVFQVCGTFFLVVFSMEILVRLLFLRAAFCKTCYNIVDFLALLASVVELWRSLPVDPTLLRLCRLAKLFRTIRFLKMSGMLDSLSMLLRCMSSSGLTLFWSLLFLGVIQLIAAMIICLLVRPYLEDVQVNEVERLAVYRYYGSFTLAVLTLFEVFFANWSPACRALTDNISEWYMTLFLIYRCAIGFAVINVVNAVFVQQTLQVAKGDEEMLFLEKQKAEEKYFRSVAGMFHKLDTSGDGSLSWEEFQQAMEDPKLCFLLQKLEIDPGDLKLLFDLMDEQGTGEISIEDFIEGITRFKGGAKSLDVGQVLLRAKRLEKSLARIEDRLAPPPPRLGAARKAAAQREATQE</sequence>
<dbReference type="InterPro" id="IPR018247">
    <property type="entry name" value="EF_Hand_1_Ca_BS"/>
</dbReference>
<protein>
    <recommendedName>
        <fullName evidence="8">EF-hand domain-containing protein</fullName>
    </recommendedName>
</protein>
<evidence type="ECO:0000313" key="10">
    <source>
        <dbReference type="Proteomes" id="UP001178507"/>
    </source>
</evidence>
<feature type="compositionally biased region" description="Basic and acidic residues" evidence="6">
    <location>
        <begin position="55"/>
        <end position="65"/>
    </location>
</feature>
<feature type="transmembrane region" description="Helical" evidence="7">
    <location>
        <begin position="162"/>
        <end position="181"/>
    </location>
</feature>
<feature type="compositionally biased region" description="Low complexity" evidence="6">
    <location>
        <begin position="495"/>
        <end position="510"/>
    </location>
</feature>
<keyword evidence="2 7" id="KW-0812">Transmembrane</keyword>
<evidence type="ECO:0000256" key="1">
    <source>
        <dbReference type="ARBA" id="ARBA00004141"/>
    </source>
</evidence>
<keyword evidence="5 7" id="KW-0472">Membrane</keyword>
<feature type="region of interest" description="Disordered" evidence="6">
    <location>
        <begin position="485"/>
        <end position="510"/>
    </location>
</feature>
<dbReference type="GO" id="GO:0005509">
    <property type="term" value="F:calcium ion binding"/>
    <property type="evidence" value="ECO:0007669"/>
    <property type="project" value="InterPro"/>
</dbReference>
<feature type="transmembrane region" description="Helical" evidence="7">
    <location>
        <begin position="340"/>
        <end position="359"/>
    </location>
</feature>
<feature type="domain" description="EF-hand" evidence="8">
    <location>
        <begin position="426"/>
        <end position="461"/>
    </location>
</feature>
<dbReference type="Proteomes" id="UP001178507">
    <property type="component" value="Unassembled WGS sequence"/>
</dbReference>
<dbReference type="SUPFAM" id="SSF47473">
    <property type="entry name" value="EF-hand"/>
    <property type="match status" value="1"/>
</dbReference>
<evidence type="ECO:0000256" key="4">
    <source>
        <dbReference type="ARBA" id="ARBA00022989"/>
    </source>
</evidence>
<evidence type="ECO:0000256" key="5">
    <source>
        <dbReference type="ARBA" id="ARBA00023136"/>
    </source>
</evidence>
<dbReference type="InterPro" id="IPR043203">
    <property type="entry name" value="VGCC_Ca_Na"/>
</dbReference>
<keyword evidence="3" id="KW-0106">Calcium</keyword>
<dbReference type="Pfam" id="PF00520">
    <property type="entry name" value="Ion_trans"/>
    <property type="match status" value="1"/>
</dbReference>
<evidence type="ECO:0000259" key="8">
    <source>
        <dbReference type="PROSITE" id="PS50222"/>
    </source>
</evidence>
<dbReference type="EMBL" id="CAUJNA010000224">
    <property type="protein sequence ID" value="CAJ1373917.1"/>
    <property type="molecule type" value="Genomic_DNA"/>
</dbReference>
<name>A0AA36HRG0_9DINO</name>
<dbReference type="GO" id="GO:0005248">
    <property type="term" value="F:voltage-gated sodium channel activity"/>
    <property type="evidence" value="ECO:0007669"/>
    <property type="project" value="TreeGrafter"/>
</dbReference>
<dbReference type="PANTHER" id="PTHR10037:SF62">
    <property type="entry name" value="SODIUM CHANNEL PROTEIN 60E"/>
    <property type="match status" value="1"/>
</dbReference>
<feature type="domain" description="EF-hand" evidence="8">
    <location>
        <begin position="391"/>
        <end position="418"/>
    </location>
</feature>
<evidence type="ECO:0000313" key="9">
    <source>
        <dbReference type="EMBL" id="CAJ1373917.1"/>
    </source>
</evidence>
<dbReference type="GO" id="GO:0001518">
    <property type="term" value="C:voltage-gated sodium channel complex"/>
    <property type="evidence" value="ECO:0007669"/>
    <property type="project" value="TreeGrafter"/>
</dbReference>
<keyword evidence="4 7" id="KW-1133">Transmembrane helix</keyword>
<dbReference type="PROSITE" id="PS50222">
    <property type="entry name" value="EF_HAND_2"/>
    <property type="match status" value="2"/>
</dbReference>